<proteinExistence type="predicted"/>
<gene>
    <name evidence="2" type="ORF">EJ03DRAFT_253140</name>
</gene>
<evidence type="ECO:0000256" key="1">
    <source>
        <dbReference type="SAM" id="Phobius"/>
    </source>
</evidence>
<dbReference type="PANTHER" id="PTHR35394:SF5">
    <property type="entry name" value="DUF3176 DOMAIN-CONTAINING PROTEIN"/>
    <property type="match status" value="1"/>
</dbReference>
<keyword evidence="3" id="KW-1185">Reference proteome</keyword>
<dbReference type="PANTHER" id="PTHR35394">
    <property type="entry name" value="DUF3176 DOMAIN-CONTAINING PROTEIN"/>
    <property type="match status" value="1"/>
</dbReference>
<organism evidence="2 3">
    <name type="scientific">Teratosphaeria nubilosa</name>
    <dbReference type="NCBI Taxonomy" id="161662"/>
    <lineage>
        <taxon>Eukaryota</taxon>
        <taxon>Fungi</taxon>
        <taxon>Dikarya</taxon>
        <taxon>Ascomycota</taxon>
        <taxon>Pezizomycotina</taxon>
        <taxon>Dothideomycetes</taxon>
        <taxon>Dothideomycetidae</taxon>
        <taxon>Mycosphaerellales</taxon>
        <taxon>Teratosphaeriaceae</taxon>
        <taxon>Teratosphaeria</taxon>
    </lineage>
</organism>
<sequence>IVFARWLPEVLASFLSLGTFLSTIALLGKYQNRPMSALDLPYGLTLNGMLSVLATLNRACLLVPVGSAIMQELWIYYSAEKDISRLNGLHSTTRFDAASRGPWG</sequence>
<dbReference type="InterPro" id="IPR021514">
    <property type="entry name" value="DUF3176"/>
</dbReference>
<feature type="non-terminal residue" evidence="2">
    <location>
        <position position="104"/>
    </location>
</feature>
<name>A0A6G1LCA6_9PEZI</name>
<reference evidence="2" key="1">
    <citation type="journal article" date="2020" name="Stud. Mycol.">
        <title>101 Dothideomycetes genomes: a test case for predicting lifestyles and emergence of pathogens.</title>
        <authorList>
            <person name="Haridas S."/>
            <person name="Albert R."/>
            <person name="Binder M."/>
            <person name="Bloem J."/>
            <person name="Labutti K."/>
            <person name="Salamov A."/>
            <person name="Andreopoulos B."/>
            <person name="Baker S."/>
            <person name="Barry K."/>
            <person name="Bills G."/>
            <person name="Bluhm B."/>
            <person name="Cannon C."/>
            <person name="Castanera R."/>
            <person name="Culley D."/>
            <person name="Daum C."/>
            <person name="Ezra D."/>
            <person name="Gonzalez J."/>
            <person name="Henrissat B."/>
            <person name="Kuo A."/>
            <person name="Liang C."/>
            <person name="Lipzen A."/>
            <person name="Lutzoni F."/>
            <person name="Magnuson J."/>
            <person name="Mondo S."/>
            <person name="Nolan M."/>
            <person name="Ohm R."/>
            <person name="Pangilinan J."/>
            <person name="Park H.-J."/>
            <person name="Ramirez L."/>
            <person name="Alfaro M."/>
            <person name="Sun H."/>
            <person name="Tritt A."/>
            <person name="Yoshinaga Y."/>
            <person name="Zwiers L.-H."/>
            <person name="Turgeon B."/>
            <person name="Goodwin S."/>
            <person name="Spatafora J."/>
            <person name="Crous P."/>
            <person name="Grigoriev I."/>
        </authorList>
    </citation>
    <scope>NUCLEOTIDE SEQUENCE</scope>
    <source>
        <strain evidence="2">CBS 116005</strain>
    </source>
</reference>
<dbReference type="EMBL" id="ML995825">
    <property type="protein sequence ID" value="KAF2770571.1"/>
    <property type="molecule type" value="Genomic_DNA"/>
</dbReference>
<dbReference type="Pfam" id="PF11374">
    <property type="entry name" value="DUF3176"/>
    <property type="match status" value="1"/>
</dbReference>
<feature type="non-terminal residue" evidence="2">
    <location>
        <position position="1"/>
    </location>
</feature>
<keyword evidence="1" id="KW-1133">Transmembrane helix</keyword>
<keyword evidence="1" id="KW-0472">Membrane</keyword>
<dbReference type="OrthoDB" id="5242705at2759"/>
<dbReference type="AlphaFoldDB" id="A0A6G1LCA6"/>
<evidence type="ECO:0000313" key="2">
    <source>
        <dbReference type="EMBL" id="KAF2770571.1"/>
    </source>
</evidence>
<protein>
    <submittedName>
        <fullName evidence="2">Uncharacterized protein</fullName>
    </submittedName>
</protein>
<accession>A0A6G1LCA6</accession>
<evidence type="ECO:0000313" key="3">
    <source>
        <dbReference type="Proteomes" id="UP000799436"/>
    </source>
</evidence>
<dbReference type="Proteomes" id="UP000799436">
    <property type="component" value="Unassembled WGS sequence"/>
</dbReference>
<feature type="transmembrane region" description="Helical" evidence="1">
    <location>
        <begin position="6"/>
        <end position="27"/>
    </location>
</feature>
<keyword evidence="1" id="KW-0812">Transmembrane</keyword>